<dbReference type="GO" id="GO:0005829">
    <property type="term" value="C:cytosol"/>
    <property type="evidence" value="ECO:0007669"/>
    <property type="project" value="TreeGrafter"/>
</dbReference>
<keyword evidence="2" id="KW-0808">Transferase</keyword>
<dbReference type="Pfam" id="PF01075">
    <property type="entry name" value="Glyco_transf_9"/>
    <property type="match status" value="1"/>
</dbReference>
<feature type="non-terminal residue" evidence="3">
    <location>
        <position position="214"/>
    </location>
</feature>
<organism evidence="3">
    <name type="scientific">marine metagenome</name>
    <dbReference type="NCBI Taxonomy" id="408172"/>
    <lineage>
        <taxon>unclassified sequences</taxon>
        <taxon>metagenomes</taxon>
        <taxon>ecological metagenomes</taxon>
    </lineage>
</organism>
<keyword evidence="1" id="KW-0328">Glycosyltransferase</keyword>
<gene>
    <name evidence="3" type="ORF">METZ01_LOCUS222362</name>
</gene>
<dbReference type="InterPro" id="IPR002201">
    <property type="entry name" value="Glyco_trans_9"/>
</dbReference>
<dbReference type="Gene3D" id="3.40.50.2000">
    <property type="entry name" value="Glycogen Phosphorylase B"/>
    <property type="match status" value="2"/>
</dbReference>
<reference evidence="3" key="1">
    <citation type="submission" date="2018-05" db="EMBL/GenBank/DDBJ databases">
        <authorList>
            <person name="Lanie J.A."/>
            <person name="Ng W.-L."/>
            <person name="Kazmierczak K.M."/>
            <person name="Andrzejewski T.M."/>
            <person name="Davidsen T.M."/>
            <person name="Wayne K.J."/>
            <person name="Tettelin H."/>
            <person name="Glass J.I."/>
            <person name="Rusch D."/>
            <person name="Podicherti R."/>
            <person name="Tsui H.-C.T."/>
            <person name="Winkler M.E."/>
        </authorList>
    </citation>
    <scope>NUCLEOTIDE SEQUENCE</scope>
</reference>
<dbReference type="AlphaFoldDB" id="A0A382G2L2"/>
<dbReference type="SUPFAM" id="SSF53756">
    <property type="entry name" value="UDP-Glycosyltransferase/glycogen phosphorylase"/>
    <property type="match status" value="1"/>
</dbReference>
<dbReference type="CDD" id="cd03789">
    <property type="entry name" value="GT9_LPS_heptosyltransferase"/>
    <property type="match status" value="1"/>
</dbReference>
<evidence type="ECO:0008006" key="4">
    <source>
        <dbReference type="Google" id="ProtNLM"/>
    </source>
</evidence>
<protein>
    <recommendedName>
        <fullName evidence="4">Lipopolysaccharide heptosyltransferase family protein</fullName>
    </recommendedName>
</protein>
<dbReference type="GO" id="GO:0008713">
    <property type="term" value="F:ADP-heptose-lipopolysaccharide heptosyltransferase activity"/>
    <property type="evidence" value="ECO:0007669"/>
    <property type="project" value="TreeGrafter"/>
</dbReference>
<dbReference type="EMBL" id="UINC01053235">
    <property type="protein sequence ID" value="SVB69508.1"/>
    <property type="molecule type" value="Genomic_DNA"/>
</dbReference>
<dbReference type="InterPro" id="IPR051199">
    <property type="entry name" value="LPS_LOS_Heptosyltrfase"/>
</dbReference>
<sequence>MTSLGDIILTLPAIRAIRQHFSLHRVTMLTSLEYIDLVSEIPYLDEIITFDRRGEELTETIRVARRLRKRKFDLVIDLHGKFRTRLLSRLSGGRQRIGSRRDAYPPNTHTIDDHFQLLSTIGIQANDRSLEFYVTTANQCFAHELLSEKLLLDGQLKIGIFPGAAWDYKCWPADRFAEVADRMGKQYNAAILLFGGPAEAKLVNQVRDSMQTDP</sequence>
<evidence type="ECO:0000256" key="2">
    <source>
        <dbReference type="ARBA" id="ARBA00022679"/>
    </source>
</evidence>
<name>A0A382G2L2_9ZZZZ</name>
<accession>A0A382G2L2</accession>
<dbReference type="PANTHER" id="PTHR30160">
    <property type="entry name" value="TETRAACYLDISACCHARIDE 4'-KINASE-RELATED"/>
    <property type="match status" value="1"/>
</dbReference>
<dbReference type="PANTHER" id="PTHR30160:SF1">
    <property type="entry name" value="LIPOPOLYSACCHARIDE 1,2-N-ACETYLGLUCOSAMINETRANSFERASE-RELATED"/>
    <property type="match status" value="1"/>
</dbReference>
<evidence type="ECO:0000256" key="1">
    <source>
        <dbReference type="ARBA" id="ARBA00022676"/>
    </source>
</evidence>
<proteinExistence type="predicted"/>
<dbReference type="GO" id="GO:0009244">
    <property type="term" value="P:lipopolysaccharide core region biosynthetic process"/>
    <property type="evidence" value="ECO:0007669"/>
    <property type="project" value="TreeGrafter"/>
</dbReference>
<evidence type="ECO:0000313" key="3">
    <source>
        <dbReference type="EMBL" id="SVB69508.1"/>
    </source>
</evidence>